<name>A0ABQ4Y7K1_9ASTR</name>
<organism evidence="2 3">
    <name type="scientific">Tanacetum coccineum</name>
    <dbReference type="NCBI Taxonomy" id="301880"/>
    <lineage>
        <taxon>Eukaryota</taxon>
        <taxon>Viridiplantae</taxon>
        <taxon>Streptophyta</taxon>
        <taxon>Embryophyta</taxon>
        <taxon>Tracheophyta</taxon>
        <taxon>Spermatophyta</taxon>
        <taxon>Magnoliopsida</taxon>
        <taxon>eudicotyledons</taxon>
        <taxon>Gunneridae</taxon>
        <taxon>Pentapetalae</taxon>
        <taxon>asterids</taxon>
        <taxon>campanulids</taxon>
        <taxon>Asterales</taxon>
        <taxon>Asteraceae</taxon>
        <taxon>Asteroideae</taxon>
        <taxon>Anthemideae</taxon>
        <taxon>Anthemidinae</taxon>
        <taxon>Tanacetum</taxon>
    </lineage>
</organism>
<sequence length="472" mass="53740">MGFTSSGARRGNGFGILSGRFDLPGPGGRGLASSPNKSSLPTRERRLWLNQPVRARPIWSGIERFLTRPLGQMGLICSHLVVGHVVNFGSRCSIVVVVEIVEIVEIDEFARGSRGWLPDGFDKEDVIPRSRCSIVVVVEIVEIVEIDEFARGSEEETQRRYDQDIDVTTISAPITTVGVFVSTAEPSTPPTTTTVIEDEDLIIAQTLMKMRSEKSKEKAKERGSKEKSGEPATRPTRGVTMQEPGESRTRKVVPPSQHDLKDKGKAKMIKPDNTQAIMEADYDLAQRLQVEEQGELTIEERSRLFVELIDKRKKHFAKLTAKKIRRKPPTKAQKRNKMSTYLRNMVVEGSEKKTKISRKEIISKKRAGKELDVESVKRQKLEDDVEKAELQLYTHFSAEDKSIYQINQADEVKKVQKFMPMLDDFDRQDVLDLYRMVKERFEIASLKGYARLLWRDLTTLFELSEEDEIWKA</sequence>
<gene>
    <name evidence="2" type="ORF">Tco_0706181</name>
</gene>
<protein>
    <submittedName>
        <fullName evidence="2">Uncharacterized protein</fullName>
    </submittedName>
</protein>
<dbReference type="Proteomes" id="UP001151760">
    <property type="component" value="Unassembled WGS sequence"/>
</dbReference>
<dbReference type="EMBL" id="BQNB010010147">
    <property type="protein sequence ID" value="GJS73340.1"/>
    <property type="molecule type" value="Genomic_DNA"/>
</dbReference>
<proteinExistence type="predicted"/>
<reference evidence="2" key="1">
    <citation type="journal article" date="2022" name="Int. J. Mol. Sci.">
        <title>Draft Genome of Tanacetum Coccineum: Genomic Comparison of Closely Related Tanacetum-Family Plants.</title>
        <authorList>
            <person name="Yamashiro T."/>
            <person name="Shiraishi A."/>
            <person name="Nakayama K."/>
            <person name="Satake H."/>
        </authorList>
    </citation>
    <scope>NUCLEOTIDE SEQUENCE</scope>
</reference>
<evidence type="ECO:0000256" key="1">
    <source>
        <dbReference type="SAM" id="MobiDB-lite"/>
    </source>
</evidence>
<comment type="caution">
    <text evidence="2">The sequence shown here is derived from an EMBL/GenBank/DDBJ whole genome shotgun (WGS) entry which is preliminary data.</text>
</comment>
<feature type="compositionally biased region" description="Basic and acidic residues" evidence="1">
    <location>
        <begin position="211"/>
        <end position="229"/>
    </location>
</feature>
<evidence type="ECO:0000313" key="3">
    <source>
        <dbReference type="Proteomes" id="UP001151760"/>
    </source>
</evidence>
<accession>A0ABQ4Y7K1</accession>
<reference evidence="2" key="2">
    <citation type="submission" date="2022-01" db="EMBL/GenBank/DDBJ databases">
        <authorList>
            <person name="Yamashiro T."/>
            <person name="Shiraishi A."/>
            <person name="Satake H."/>
            <person name="Nakayama K."/>
        </authorList>
    </citation>
    <scope>NUCLEOTIDE SEQUENCE</scope>
</reference>
<evidence type="ECO:0000313" key="2">
    <source>
        <dbReference type="EMBL" id="GJS73340.1"/>
    </source>
</evidence>
<keyword evidence="3" id="KW-1185">Reference proteome</keyword>
<feature type="region of interest" description="Disordered" evidence="1">
    <location>
        <begin position="211"/>
        <end position="269"/>
    </location>
</feature>